<dbReference type="GO" id="GO:0043190">
    <property type="term" value="C:ATP-binding cassette (ABC) transporter complex"/>
    <property type="evidence" value="ECO:0007669"/>
    <property type="project" value="InterPro"/>
</dbReference>
<dbReference type="InterPro" id="IPR013525">
    <property type="entry name" value="ABC2_TM"/>
</dbReference>
<evidence type="ECO:0000256" key="1">
    <source>
        <dbReference type="ARBA" id="ARBA00004651"/>
    </source>
</evidence>
<dbReference type="RefSeq" id="WP_128094700.1">
    <property type="nucleotide sequence ID" value="NZ_JBHEEN010000010.1"/>
</dbReference>
<evidence type="ECO:0000256" key="3">
    <source>
        <dbReference type="ARBA" id="ARBA00022448"/>
    </source>
</evidence>
<feature type="transmembrane region" description="Helical" evidence="8">
    <location>
        <begin position="260"/>
        <end position="283"/>
    </location>
</feature>
<keyword evidence="6 8" id="KW-1133">Transmembrane helix</keyword>
<feature type="transmembrane region" description="Helical" evidence="8">
    <location>
        <begin position="349"/>
        <end position="367"/>
    </location>
</feature>
<keyword evidence="4 8" id="KW-1003">Cell membrane</keyword>
<keyword evidence="7 8" id="KW-0472">Membrane</keyword>
<evidence type="ECO:0000256" key="5">
    <source>
        <dbReference type="ARBA" id="ARBA00022692"/>
    </source>
</evidence>
<dbReference type="PANTHER" id="PTHR30294:SF29">
    <property type="entry name" value="MULTIDRUG ABC TRANSPORTER PERMEASE YBHS-RELATED"/>
    <property type="match status" value="1"/>
</dbReference>
<keyword evidence="5 8" id="KW-0812">Transmembrane</keyword>
<reference evidence="10" key="1">
    <citation type="submission" date="2019-09" db="EMBL/GenBank/DDBJ databases">
        <title>Draft genome sequences of 48 bacterial type strains from the CCUG.</title>
        <authorList>
            <person name="Tunovic T."/>
            <person name="Pineiro-Iglesias B."/>
            <person name="Unosson C."/>
            <person name="Inganas E."/>
            <person name="Ohlen M."/>
            <person name="Cardew S."/>
            <person name="Jensie-Markopoulos S."/>
            <person name="Salva-Serra F."/>
            <person name="Jaen-Luchoro D."/>
            <person name="Karlsson R."/>
            <person name="Svensson-Stadler L."/>
            <person name="Chun J."/>
            <person name="Moore E."/>
        </authorList>
    </citation>
    <scope>NUCLEOTIDE SEQUENCE</scope>
    <source>
        <strain evidence="10">CCUG 50899</strain>
    </source>
</reference>
<dbReference type="PROSITE" id="PS51012">
    <property type="entry name" value="ABC_TM2"/>
    <property type="match status" value="1"/>
</dbReference>
<gene>
    <name evidence="10" type="ORF">F7Q93_19795</name>
</gene>
<dbReference type="EMBL" id="VZPE01000010">
    <property type="protein sequence ID" value="KAB0567655.1"/>
    <property type="molecule type" value="Genomic_DNA"/>
</dbReference>
<dbReference type="InterPro" id="IPR047817">
    <property type="entry name" value="ABC2_TM_bact-type"/>
</dbReference>
<accession>A0A643EW15</accession>
<evidence type="ECO:0000259" key="9">
    <source>
        <dbReference type="PROSITE" id="PS51012"/>
    </source>
</evidence>
<dbReference type="InterPro" id="IPR051449">
    <property type="entry name" value="ABC-2_transporter_component"/>
</dbReference>
<organism evidence="10">
    <name type="scientific">Brucella pituitosa</name>
    <dbReference type="NCBI Taxonomy" id="571256"/>
    <lineage>
        <taxon>Bacteria</taxon>
        <taxon>Pseudomonadati</taxon>
        <taxon>Pseudomonadota</taxon>
        <taxon>Alphaproteobacteria</taxon>
        <taxon>Hyphomicrobiales</taxon>
        <taxon>Brucellaceae</taxon>
        <taxon>Brucella/Ochrobactrum group</taxon>
        <taxon>Brucella</taxon>
    </lineage>
</organism>
<evidence type="ECO:0000256" key="4">
    <source>
        <dbReference type="ARBA" id="ARBA00022475"/>
    </source>
</evidence>
<proteinExistence type="inferred from homology"/>
<comment type="subcellular location">
    <subcellularLocation>
        <location evidence="8">Cell inner membrane</location>
        <topology evidence="8">Multi-pass membrane protein</topology>
    </subcellularLocation>
    <subcellularLocation>
        <location evidence="1">Cell membrane</location>
        <topology evidence="1">Multi-pass membrane protein</topology>
    </subcellularLocation>
</comment>
<evidence type="ECO:0000313" key="10">
    <source>
        <dbReference type="EMBL" id="KAB0567655.1"/>
    </source>
</evidence>
<dbReference type="Pfam" id="PF12698">
    <property type="entry name" value="ABC2_membrane_3"/>
    <property type="match status" value="1"/>
</dbReference>
<sequence>MSASGFIPRLIALTRKETRQMLRDRSNLVVGLLLPVVLVLLFGYGLSFDVKNARVTIVLEDSSPTARNIVAGLRGSPYLAPTWTTSMAEAEKMIRAGETDAILRVPGDFSRNLAAGDGQLQLLLNGVDSSTASAIEGYVGGALAVPIQQQADRAGNKSASTASITIVQRMWFNEAGESTWYLVPGLIVLVMTLIGAFLTSLLIAREWERGTLESLFVTPVRPLELVLSKLAPYIVIGGIDLIMCLLAAKYLFQVPMRGSLWVIVISSLLYLLVSLALGLYISAVTRNQFAASQMALLASFMPAMMLSGFVFDLRNMPVVIQVISQLLPATHFMGLIKTLFMAGDYWPDVLKSCAILALYAIVLIVLTRRSLAKNLD</sequence>
<feature type="transmembrane region" description="Helical" evidence="8">
    <location>
        <begin position="179"/>
        <end position="204"/>
    </location>
</feature>
<keyword evidence="3 8" id="KW-0813">Transport</keyword>
<dbReference type="PANTHER" id="PTHR30294">
    <property type="entry name" value="MEMBRANE COMPONENT OF ABC TRANSPORTER YHHJ-RELATED"/>
    <property type="match status" value="1"/>
</dbReference>
<comment type="similarity">
    <text evidence="2 8">Belongs to the ABC-2 integral membrane protein family.</text>
</comment>
<protein>
    <recommendedName>
        <fullName evidence="8">Transport permease protein</fullName>
    </recommendedName>
</protein>
<evidence type="ECO:0000256" key="6">
    <source>
        <dbReference type="ARBA" id="ARBA00022989"/>
    </source>
</evidence>
<name>A0A643EW15_9HYPH</name>
<feature type="transmembrane region" description="Helical" evidence="8">
    <location>
        <begin position="230"/>
        <end position="248"/>
    </location>
</feature>
<dbReference type="GO" id="GO:0140359">
    <property type="term" value="F:ABC-type transporter activity"/>
    <property type="evidence" value="ECO:0007669"/>
    <property type="project" value="InterPro"/>
</dbReference>
<dbReference type="InterPro" id="IPR000412">
    <property type="entry name" value="ABC_2_transport"/>
</dbReference>
<feature type="domain" description="ABC transmembrane type-2" evidence="9">
    <location>
        <begin position="148"/>
        <end position="374"/>
    </location>
</feature>
<dbReference type="Gene3D" id="3.40.1710.10">
    <property type="entry name" value="abc type-2 transporter like domain"/>
    <property type="match status" value="1"/>
</dbReference>
<dbReference type="AlphaFoldDB" id="A0A643EW15"/>
<evidence type="ECO:0000256" key="7">
    <source>
        <dbReference type="ARBA" id="ARBA00023136"/>
    </source>
</evidence>
<comment type="caution">
    <text evidence="10">The sequence shown here is derived from an EMBL/GenBank/DDBJ whole genome shotgun (WGS) entry which is preliminary data.</text>
</comment>
<evidence type="ECO:0000256" key="8">
    <source>
        <dbReference type="RuleBase" id="RU361157"/>
    </source>
</evidence>
<feature type="transmembrane region" description="Helical" evidence="8">
    <location>
        <begin position="289"/>
        <end position="311"/>
    </location>
</feature>
<feature type="transmembrane region" description="Helical" evidence="8">
    <location>
        <begin position="28"/>
        <end position="46"/>
    </location>
</feature>
<evidence type="ECO:0000256" key="2">
    <source>
        <dbReference type="ARBA" id="ARBA00007783"/>
    </source>
</evidence>
<dbReference type="PRINTS" id="PR00164">
    <property type="entry name" value="ABC2TRNSPORT"/>
</dbReference>